<evidence type="ECO:0000313" key="3">
    <source>
        <dbReference type="EMBL" id="CAF4336539.1"/>
    </source>
</evidence>
<accession>A0A820K751</accession>
<feature type="non-terminal residue" evidence="3">
    <location>
        <position position="1"/>
    </location>
</feature>
<feature type="signal peptide" evidence="1">
    <location>
        <begin position="1"/>
        <end position="21"/>
    </location>
</feature>
<dbReference type="Proteomes" id="UP000663868">
    <property type="component" value="Unassembled WGS sequence"/>
</dbReference>
<evidence type="ECO:0000259" key="2">
    <source>
        <dbReference type="Pfam" id="PF01425"/>
    </source>
</evidence>
<dbReference type="Gene3D" id="3.90.1300.10">
    <property type="entry name" value="Amidase signature (AS) domain"/>
    <property type="match status" value="1"/>
</dbReference>
<organism evidence="3 4">
    <name type="scientific">Adineta steineri</name>
    <dbReference type="NCBI Taxonomy" id="433720"/>
    <lineage>
        <taxon>Eukaryota</taxon>
        <taxon>Metazoa</taxon>
        <taxon>Spiralia</taxon>
        <taxon>Gnathifera</taxon>
        <taxon>Rotifera</taxon>
        <taxon>Eurotatoria</taxon>
        <taxon>Bdelloidea</taxon>
        <taxon>Adinetida</taxon>
        <taxon>Adinetidae</taxon>
        <taxon>Adineta</taxon>
    </lineage>
</organism>
<evidence type="ECO:0000313" key="4">
    <source>
        <dbReference type="Proteomes" id="UP000663868"/>
    </source>
</evidence>
<dbReference type="PANTHER" id="PTHR42678:SF34">
    <property type="entry name" value="OS04G0183300 PROTEIN"/>
    <property type="match status" value="1"/>
</dbReference>
<reference evidence="3" key="1">
    <citation type="submission" date="2021-02" db="EMBL/GenBank/DDBJ databases">
        <authorList>
            <person name="Nowell W R."/>
        </authorList>
    </citation>
    <scope>NUCLEOTIDE SEQUENCE</scope>
</reference>
<feature type="chain" id="PRO_5032368196" description="Amidase domain-containing protein" evidence="1">
    <location>
        <begin position="22"/>
        <end position="199"/>
    </location>
</feature>
<dbReference type="SUPFAM" id="SSF75304">
    <property type="entry name" value="Amidase signature (AS) enzymes"/>
    <property type="match status" value="1"/>
</dbReference>
<comment type="caution">
    <text evidence="3">The sequence shown here is derived from an EMBL/GenBank/DDBJ whole genome shotgun (WGS) entry which is preliminary data.</text>
</comment>
<dbReference type="PANTHER" id="PTHR42678">
    <property type="entry name" value="AMIDASE"/>
    <property type="match status" value="1"/>
</dbReference>
<gene>
    <name evidence="3" type="ORF">KXQ929_LOCUS47472</name>
</gene>
<proteinExistence type="predicted"/>
<keyword evidence="1" id="KW-0732">Signal</keyword>
<dbReference type="InterPro" id="IPR023631">
    <property type="entry name" value="Amidase_dom"/>
</dbReference>
<protein>
    <recommendedName>
        <fullName evidence="2">Amidase domain-containing protein</fullName>
    </recommendedName>
</protein>
<name>A0A820K751_9BILA</name>
<dbReference type="InterPro" id="IPR036928">
    <property type="entry name" value="AS_sf"/>
</dbReference>
<dbReference type="EMBL" id="CAJOBB010017192">
    <property type="protein sequence ID" value="CAF4336539.1"/>
    <property type="molecule type" value="Genomic_DNA"/>
</dbReference>
<dbReference type="Pfam" id="PF01425">
    <property type="entry name" value="Amidase"/>
    <property type="match status" value="1"/>
</dbReference>
<feature type="domain" description="Amidase" evidence="2">
    <location>
        <begin position="74"/>
        <end position="184"/>
    </location>
</feature>
<sequence>MYNINVLFLIFNVILFKTTNSYTILNSISISINSSQIFQSSCSTYSPIPLIDPITVDIETLAEDLSACRYSSSDLVRWYLTRIDAVNRQGSHPLHAVIETNPDALEIANALDQERHINGSRSFLHGIPILIKDNIATYDKMETTAGSLALVGSRVPRDAFVVQQLRKAGAIILGKASLSEWSNFKSENVTRAGWSARGG</sequence>
<evidence type="ECO:0000256" key="1">
    <source>
        <dbReference type="SAM" id="SignalP"/>
    </source>
</evidence>
<dbReference type="AlphaFoldDB" id="A0A820K751"/>